<comment type="caution">
    <text evidence="1">The sequence shown here is derived from an EMBL/GenBank/DDBJ whole genome shotgun (WGS) entry which is preliminary data.</text>
</comment>
<gene>
    <name evidence="1" type="ORF">BJY18_005446</name>
</gene>
<reference evidence="1 2" key="1">
    <citation type="submission" date="2020-08" db="EMBL/GenBank/DDBJ databases">
        <title>Sequencing the genomes of 1000 actinobacteria strains.</title>
        <authorList>
            <person name="Klenk H.-P."/>
        </authorList>
    </citation>
    <scope>NUCLEOTIDE SEQUENCE [LARGE SCALE GENOMIC DNA]</scope>
    <source>
        <strain evidence="1 2">DSM 45859</strain>
    </source>
</reference>
<proteinExistence type="predicted"/>
<organism evidence="1 2">
    <name type="scientific">Amycolatopsis jiangsuensis</name>
    <dbReference type="NCBI Taxonomy" id="1181879"/>
    <lineage>
        <taxon>Bacteria</taxon>
        <taxon>Bacillati</taxon>
        <taxon>Actinomycetota</taxon>
        <taxon>Actinomycetes</taxon>
        <taxon>Pseudonocardiales</taxon>
        <taxon>Pseudonocardiaceae</taxon>
        <taxon>Amycolatopsis</taxon>
    </lineage>
</organism>
<evidence type="ECO:0000313" key="2">
    <source>
        <dbReference type="Proteomes" id="UP000581769"/>
    </source>
</evidence>
<dbReference type="RefSeq" id="WP_184782729.1">
    <property type="nucleotide sequence ID" value="NZ_JACHMG010000001.1"/>
</dbReference>
<name>A0A840IYM1_9PSEU</name>
<keyword evidence="2" id="KW-1185">Reference proteome</keyword>
<evidence type="ECO:0000313" key="1">
    <source>
        <dbReference type="EMBL" id="MBB4687961.1"/>
    </source>
</evidence>
<dbReference type="AlphaFoldDB" id="A0A840IYM1"/>
<protein>
    <submittedName>
        <fullName evidence="1">Uncharacterized protein</fullName>
    </submittedName>
</protein>
<dbReference type="Proteomes" id="UP000581769">
    <property type="component" value="Unassembled WGS sequence"/>
</dbReference>
<accession>A0A840IYM1</accession>
<dbReference type="EMBL" id="JACHMG010000001">
    <property type="protein sequence ID" value="MBB4687961.1"/>
    <property type="molecule type" value="Genomic_DNA"/>
</dbReference>
<sequence>MQPDPKNSRAIHSSYSSAAELFDPAHARPAAGYLVEPDELKRHITSLEALLDRAKDAHYLLTSAYENNTRTSADEPAATHALSAARSLGRASQASLAAIAYLGSLTDSLRRAAGEYQNTEEATGKLFEK</sequence>